<keyword evidence="3" id="KW-0349">Heme</keyword>
<dbReference type="Pfam" id="PF01077">
    <property type="entry name" value="NIR_SIR"/>
    <property type="match status" value="2"/>
</dbReference>
<dbReference type="PANTHER" id="PTHR32439:SF0">
    <property type="entry name" value="FERREDOXIN--NITRITE REDUCTASE, CHLOROPLASTIC"/>
    <property type="match status" value="1"/>
</dbReference>
<evidence type="ECO:0000256" key="4">
    <source>
        <dbReference type="ARBA" id="ARBA00022723"/>
    </source>
</evidence>
<dbReference type="AlphaFoldDB" id="A0A524RN40"/>
<gene>
    <name evidence="10" type="ORF">ERJ67_08335</name>
</gene>
<evidence type="ECO:0000259" key="9">
    <source>
        <dbReference type="Pfam" id="PF03460"/>
    </source>
</evidence>
<evidence type="ECO:0000256" key="1">
    <source>
        <dbReference type="ARBA" id="ARBA00010429"/>
    </source>
</evidence>
<keyword evidence="7" id="KW-0411">Iron-sulfur</keyword>
<dbReference type="EMBL" id="SRMO01000080">
    <property type="protein sequence ID" value="TGG91245.1"/>
    <property type="molecule type" value="Genomic_DNA"/>
</dbReference>
<feature type="domain" description="Nitrite/Sulfite reductase ferredoxin-like" evidence="9">
    <location>
        <begin position="64"/>
        <end position="129"/>
    </location>
</feature>
<evidence type="ECO:0000313" key="11">
    <source>
        <dbReference type="Proteomes" id="UP000317990"/>
    </source>
</evidence>
<dbReference type="InterPro" id="IPR036136">
    <property type="entry name" value="Nit/Sulf_reduc_fer-like_dom_sf"/>
</dbReference>
<feature type="domain" description="Nitrite/sulphite reductase 4Fe-4S" evidence="8">
    <location>
        <begin position="393"/>
        <end position="501"/>
    </location>
</feature>
<dbReference type="SUPFAM" id="SSF55124">
    <property type="entry name" value="Nitrite/Sulfite reductase N-terminal domain-like"/>
    <property type="match status" value="2"/>
</dbReference>
<dbReference type="GO" id="GO:0020037">
    <property type="term" value="F:heme binding"/>
    <property type="evidence" value="ECO:0007669"/>
    <property type="project" value="InterPro"/>
</dbReference>
<comment type="similarity">
    <text evidence="1">Belongs to the nitrite and sulfite reductase 4Fe-4S domain family.</text>
</comment>
<dbReference type="SUPFAM" id="SSF56014">
    <property type="entry name" value="Nitrite and sulphite reductase 4Fe-4S domain-like"/>
    <property type="match status" value="2"/>
</dbReference>
<keyword evidence="6" id="KW-0408">Iron</keyword>
<dbReference type="InterPro" id="IPR005117">
    <property type="entry name" value="NiRdtase/SiRdtase_haem-b_fer"/>
</dbReference>
<name>A0A524RN40_9CHRO</name>
<dbReference type="Gene3D" id="3.30.413.10">
    <property type="entry name" value="Sulfite Reductase Hemoprotein, domain 1"/>
    <property type="match status" value="2"/>
</dbReference>
<keyword evidence="2" id="KW-0004">4Fe-4S</keyword>
<proteinExistence type="inferred from homology"/>
<dbReference type="Gene3D" id="3.90.480.20">
    <property type="match status" value="1"/>
</dbReference>
<dbReference type="PRINTS" id="PR00397">
    <property type="entry name" value="SIROHAEM"/>
</dbReference>
<dbReference type="GO" id="GO:0051539">
    <property type="term" value="F:4 iron, 4 sulfur cluster binding"/>
    <property type="evidence" value="ECO:0007669"/>
    <property type="project" value="UniProtKB-KW"/>
</dbReference>
<feature type="domain" description="Nitrite/sulphite reductase 4Fe-4S" evidence="8">
    <location>
        <begin position="139"/>
        <end position="292"/>
    </location>
</feature>
<dbReference type="InterPro" id="IPR051329">
    <property type="entry name" value="NIR_SIR_4Fe-4S"/>
</dbReference>
<dbReference type="InterPro" id="IPR006067">
    <property type="entry name" value="NO2/SO3_Rdtase_4Fe4S_dom"/>
</dbReference>
<evidence type="ECO:0000259" key="8">
    <source>
        <dbReference type="Pfam" id="PF01077"/>
    </source>
</evidence>
<dbReference type="Pfam" id="PF03460">
    <property type="entry name" value="NIR_SIR_ferr"/>
    <property type="match status" value="2"/>
</dbReference>
<feature type="domain" description="Nitrite/Sulfite reductase ferredoxin-like" evidence="9">
    <location>
        <begin position="313"/>
        <end position="377"/>
    </location>
</feature>
<evidence type="ECO:0000313" key="10">
    <source>
        <dbReference type="EMBL" id="TGG91245.1"/>
    </source>
</evidence>
<evidence type="ECO:0000256" key="5">
    <source>
        <dbReference type="ARBA" id="ARBA00023002"/>
    </source>
</evidence>
<evidence type="ECO:0000256" key="3">
    <source>
        <dbReference type="ARBA" id="ARBA00022617"/>
    </source>
</evidence>
<dbReference type="NCBIfam" id="NF007125">
    <property type="entry name" value="PRK09566.1"/>
    <property type="match status" value="1"/>
</dbReference>
<keyword evidence="4" id="KW-0479">Metal-binding</keyword>
<dbReference type="InterPro" id="IPR006066">
    <property type="entry name" value="NO2/SO3_Rdtase_FeS/sirohaem_BS"/>
</dbReference>
<dbReference type="Proteomes" id="UP000317990">
    <property type="component" value="Unassembled WGS sequence"/>
</dbReference>
<accession>A0A524RN40</accession>
<comment type="caution">
    <text evidence="10">The sequence shown here is derived from an EMBL/GenBank/DDBJ whole genome shotgun (WGS) entry which is preliminary data.</text>
</comment>
<dbReference type="GO" id="GO:0048307">
    <property type="term" value="F:ferredoxin-nitrite reductase activity"/>
    <property type="evidence" value="ECO:0007669"/>
    <property type="project" value="UniProtKB-EC"/>
</dbReference>
<evidence type="ECO:0000256" key="2">
    <source>
        <dbReference type="ARBA" id="ARBA00022485"/>
    </source>
</evidence>
<protein>
    <submittedName>
        <fullName evidence="10">Ferredoxin--nitrite reductase</fullName>
        <ecNumber evidence="10">1.7.7.1</ecNumber>
    </submittedName>
</protein>
<dbReference type="EC" id="1.7.7.1" evidence="10"/>
<evidence type="ECO:0000256" key="7">
    <source>
        <dbReference type="ARBA" id="ARBA00023014"/>
    </source>
</evidence>
<keyword evidence="5 10" id="KW-0560">Oxidoreductase</keyword>
<organism evidence="10 11">
    <name type="scientific">Aphanocapsa feldmannii 277cV</name>
    <dbReference type="NCBI Taxonomy" id="2507553"/>
    <lineage>
        <taxon>Bacteria</taxon>
        <taxon>Bacillati</taxon>
        <taxon>Cyanobacteriota</taxon>
        <taxon>Cyanophyceae</taxon>
        <taxon>Oscillatoriophycideae</taxon>
        <taxon>Chroococcales</taxon>
        <taxon>Microcystaceae</taxon>
        <taxon>Aphanocapsa</taxon>
    </lineage>
</organism>
<evidence type="ECO:0000256" key="6">
    <source>
        <dbReference type="ARBA" id="ARBA00023004"/>
    </source>
</evidence>
<sequence length="539" mass="58479">MVATPVRPFLEGKKLNKIEKNKAAKDGLLVGSQLEEFAAAGWENVDETDLQLRLKWYGMFWRPKTPGRFMLRLRLPNGIVSASQLNVIASLIARYGDGGSGDITTRQNIQLRGVLLEDLPDILGRLREAGITSLQSGFDNPRNVTGNPLAGIDPAEILDTRPHCQAQQDLLTNSGEGSFEFSNLPRKWNTAVAGAKHNFLLHNDIVFHPVEKDGVLGFAVWVGGVLSSQLNAYAVPLNAWIPLEEAPRMTDTVVKIWRDNGERNKRPRGRFRFYLDAVGVETFRSMVVERFGPLADDPGSAFNDRPALIYGIHPQKQEGFYYAGLHVPVGRLTAATLQELARLAEAYGDGEVRLTEDQNVIIPGIAAARIKAFKAEPLLQRFPLQPGAVSSGTVSCTGSTYCGFALTNTKDQALAIAEQLDAELTLPEEVRIHWTGCPNSCGQAYMGGIGLTGGKARTEDGMVEGYDICVGGQQGGEHKLGKLFRKGVPTAAVKDVVKDLLVDCYGATPKRGKAAAAKAEPPVEGGKDPFSRFMNAISG</sequence>
<dbReference type="PANTHER" id="PTHR32439">
    <property type="entry name" value="FERREDOXIN--NITRITE REDUCTASE, CHLOROPLASTIC"/>
    <property type="match status" value="1"/>
</dbReference>
<dbReference type="InterPro" id="IPR045854">
    <property type="entry name" value="NO2/SO3_Rdtase_4Fe4S_sf"/>
</dbReference>
<dbReference type="GO" id="GO:0046872">
    <property type="term" value="F:metal ion binding"/>
    <property type="evidence" value="ECO:0007669"/>
    <property type="project" value="UniProtKB-KW"/>
</dbReference>
<reference evidence="10 11" key="1">
    <citation type="journal article" date="2019" name="mSystems">
        <title>Life at home and on the roam: Genomic adaptions reflect the dual lifestyle of an intracellular, facultative symbiont.</title>
        <authorList>
            <person name="Burgsdorf I."/>
        </authorList>
    </citation>
    <scope>NUCLEOTIDE SEQUENCE [LARGE SCALE GENOMIC DNA]</scope>
    <source>
        <strain evidence="10">277cV</strain>
    </source>
</reference>